<evidence type="ECO:0000313" key="1">
    <source>
        <dbReference type="Proteomes" id="UP000887576"/>
    </source>
</evidence>
<protein>
    <submittedName>
        <fullName evidence="2">Phenylalanyl-tRNA synthetase</fullName>
    </submittedName>
</protein>
<name>A0AC34Q044_9BILA</name>
<evidence type="ECO:0000313" key="2">
    <source>
        <dbReference type="WBParaSite" id="JU765_v2.g11694.t1"/>
    </source>
</evidence>
<sequence length="455" mass="53027">MLKRTICSVPFREFTFKLFFFEETFSKKSTYFFSTCAEQTVVVPKPFVPTVFELDGKRYNPDSLFNISPAVMRLFSRRLLQEPGNPLNLLKQRIVNHMHQQHRKKGNRSPIFTVCENQSRVVSVFENFDSLLTPLDHVSRRPSDTYYVNKDYCLRAHTSAHQYSLIKQGFDAFLVFGDVYRRDEIDRTHFPCFHQVEGVRLYSAEDLFGIQPTGRELQLFDSSERNKVKQAGHSEDTAKVLELRLKSILEELSRALFGQNVQMRWVDAYFPFTHPSFELEVFYNDTWLEVLGCGLMEQKLLENAGAGDKVGWAFGLGLERLAMVLYSIPDIRLFWSKDTGFLNQFKNLKPEETIKYQPISIHPQLYMDLSFWLPNGVTPTEMKANGMDLIRSTGGDLVEQVEIVDEFFHPKKKLTSQCYRIVYRSNERPLKKEEINEIHQQIANGFVEQFGVKIR</sequence>
<proteinExistence type="predicted"/>
<accession>A0AC34Q044</accession>
<dbReference type="WBParaSite" id="JU765_v2.g11694.t1">
    <property type="protein sequence ID" value="JU765_v2.g11694.t1"/>
    <property type="gene ID" value="JU765_v2.g11694"/>
</dbReference>
<reference evidence="2" key="1">
    <citation type="submission" date="2022-11" db="UniProtKB">
        <authorList>
            <consortium name="WormBaseParasite"/>
        </authorList>
    </citation>
    <scope>IDENTIFICATION</scope>
</reference>
<dbReference type="Proteomes" id="UP000887576">
    <property type="component" value="Unplaced"/>
</dbReference>
<organism evidence="1 2">
    <name type="scientific">Panagrolaimus sp. JU765</name>
    <dbReference type="NCBI Taxonomy" id="591449"/>
    <lineage>
        <taxon>Eukaryota</taxon>
        <taxon>Metazoa</taxon>
        <taxon>Ecdysozoa</taxon>
        <taxon>Nematoda</taxon>
        <taxon>Chromadorea</taxon>
        <taxon>Rhabditida</taxon>
        <taxon>Tylenchina</taxon>
        <taxon>Panagrolaimomorpha</taxon>
        <taxon>Panagrolaimoidea</taxon>
        <taxon>Panagrolaimidae</taxon>
        <taxon>Panagrolaimus</taxon>
    </lineage>
</organism>